<sequence>MLDNLSLFLVIVEKGGLAAAGRELGLSPATVSERLAALERYYGATLLSRTTRSISLTEEGRLLLEEGRHLLAQADGLRRRLRDGGDEMSGLLRISAPLDFGTSRLVPLLDRFMAQHPGIALDLNLTDGYLDLVGQGVDLALRYGDLADSTLRTLSLGENRRAVCASPDYLARRGVPTHPEELSAHDCLLMRFGEHPERWWSFQIGGALKRVMVQGRRISNNGHLVRQWCLRGEGVCLKSRWDVGQDLASGRLVEILPEFAAPASRLQIVYPSGRHQPRRVRALIDALVAEFGRPAQG</sequence>
<keyword evidence="3" id="KW-0238">DNA-binding</keyword>
<organism evidence="6 7">
    <name type="scientific">Aeromonas schubertii</name>
    <dbReference type="NCBI Taxonomy" id="652"/>
    <lineage>
        <taxon>Bacteria</taxon>
        <taxon>Pseudomonadati</taxon>
        <taxon>Pseudomonadota</taxon>
        <taxon>Gammaproteobacteria</taxon>
        <taxon>Aeromonadales</taxon>
        <taxon>Aeromonadaceae</taxon>
        <taxon>Aeromonas</taxon>
    </lineage>
</organism>
<dbReference type="Pfam" id="PF00126">
    <property type="entry name" value="HTH_1"/>
    <property type="match status" value="1"/>
</dbReference>
<dbReference type="SUPFAM" id="SSF53850">
    <property type="entry name" value="Periplasmic binding protein-like II"/>
    <property type="match status" value="1"/>
</dbReference>
<dbReference type="Gene3D" id="3.40.190.290">
    <property type="match status" value="1"/>
</dbReference>
<dbReference type="Gene3D" id="1.10.10.10">
    <property type="entry name" value="Winged helix-like DNA-binding domain superfamily/Winged helix DNA-binding domain"/>
    <property type="match status" value="1"/>
</dbReference>
<dbReference type="InterPro" id="IPR005119">
    <property type="entry name" value="LysR_subst-bd"/>
</dbReference>
<evidence type="ECO:0000256" key="3">
    <source>
        <dbReference type="ARBA" id="ARBA00023125"/>
    </source>
</evidence>
<evidence type="ECO:0000313" key="7">
    <source>
        <dbReference type="Proteomes" id="UP000774958"/>
    </source>
</evidence>
<keyword evidence="7" id="KW-1185">Reference proteome</keyword>
<dbReference type="Pfam" id="PF03466">
    <property type="entry name" value="LysR_substrate"/>
    <property type="match status" value="1"/>
</dbReference>
<keyword evidence="4" id="KW-0804">Transcription</keyword>
<proteinExistence type="inferred from homology"/>
<comment type="similarity">
    <text evidence="1">Belongs to the LysR transcriptional regulatory family.</text>
</comment>
<comment type="caution">
    <text evidence="6">The sequence shown here is derived from an EMBL/GenBank/DDBJ whole genome shotgun (WGS) entry which is preliminary data.</text>
</comment>
<evidence type="ECO:0000259" key="5">
    <source>
        <dbReference type="PROSITE" id="PS50931"/>
    </source>
</evidence>
<gene>
    <name evidence="6" type="ORF">LA374_03975</name>
</gene>
<evidence type="ECO:0000256" key="4">
    <source>
        <dbReference type="ARBA" id="ARBA00023163"/>
    </source>
</evidence>
<dbReference type="InterPro" id="IPR036390">
    <property type="entry name" value="WH_DNA-bd_sf"/>
</dbReference>
<name>A0ABS7V7L4_9GAMM</name>
<dbReference type="RefSeq" id="WP_224162239.1">
    <property type="nucleotide sequence ID" value="NZ_JAIRBT010000004.1"/>
</dbReference>
<dbReference type="CDD" id="cd08422">
    <property type="entry name" value="PBP2_CrgA_like"/>
    <property type="match status" value="1"/>
</dbReference>
<dbReference type="InterPro" id="IPR000847">
    <property type="entry name" value="LysR_HTH_N"/>
</dbReference>
<feature type="domain" description="HTH lysR-type" evidence="5">
    <location>
        <begin position="1"/>
        <end position="57"/>
    </location>
</feature>
<dbReference type="PANTHER" id="PTHR30537">
    <property type="entry name" value="HTH-TYPE TRANSCRIPTIONAL REGULATOR"/>
    <property type="match status" value="1"/>
</dbReference>
<evidence type="ECO:0000256" key="2">
    <source>
        <dbReference type="ARBA" id="ARBA00023015"/>
    </source>
</evidence>
<dbReference type="PROSITE" id="PS50931">
    <property type="entry name" value="HTH_LYSR"/>
    <property type="match status" value="1"/>
</dbReference>
<reference evidence="6 7" key="1">
    <citation type="submission" date="2021-09" db="EMBL/GenBank/DDBJ databases">
        <title>Aeromonas schubertii isolated from Asian sea bass.</title>
        <authorList>
            <person name="Pinpimai K."/>
        </authorList>
    </citation>
    <scope>NUCLEOTIDE SEQUENCE [LARGE SCALE GENOMIC DNA]</scope>
    <source>
        <strain evidence="6 7">CHULA2021a</strain>
    </source>
</reference>
<dbReference type="InterPro" id="IPR036388">
    <property type="entry name" value="WH-like_DNA-bd_sf"/>
</dbReference>
<dbReference type="EMBL" id="JAIRBT010000004">
    <property type="protein sequence ID" value="MBZ6065372.1"/>
    <property type="molecule type" value="Genomic_DNA"/>
</dbReference>
<dbReference type="SUPFAM" id="SSF46785">
    <property type="entry name" value="Winged helix' DNA-binding domain"/>
    <property type="match status" value="1"/>
</dbReference>
<protein>
    <submittedName>
        <fullName evidence="6">LysR family transcriptional regulator</fullName>
    </submittedName>
</protein>
<dbReference type="PANTHER" id="PTHR30537:SF5">
    <property type="entry name" value="HTH-TYPE TRANSCRIPTIONAL ACTIVATOR TTDR-RELATED"/>
    <property type="match status" value="1"/>
</dbReference>
<keyword evidence="2" id="KW-0805">Transcription regulation</keyword>
<dbReference type="Proteomes" id="UP000774958">
    <property type="component" value="Unassembled WGS sequence"/>
</dbReference>
<accession>A0ABS7V7L4</accession>
<dbReference type="InterPro" id="IPR058163">
    <property type="entry name" value="LysR-type_TF_proteobact-type"/>
</dbReference>
<evidence type="ECO:0000313" key="6">
    <source>
        <dbReference type="EMBL" id="MBZ6065372.1"/>
    </source>
</evidence>
<evidence type="ECO:0000256" key="1">
    <source>
        <dbReference type="ARBA" id="ARBA00009437"/>
    </source>
</evidence>